<reference evidence="12 13" key="1">
    <citation type="submission" date="2020-08" db="EMBL/GenBank/DDBJ databases">
        <title>Genomic Encyclopedia of Type Strains, Phase IV (KMG-IV): sequencing the most valuable type-strain genomes for metagenomic binning, comparative biology and taxonomic classification.</title>
        <authorList>
            <person name="Goeker M."/>
        </authorList>
    </citation>
    <scope>NUCLEOTIDE SEQUENCE [LARGE SCALE GENOMIC DNA]</scope>
    <source>
        <strain evidence="12 13">DSM 25024</strain>
    </source>
</reference>
<name>A0A7W6FVE1_9HYPH</name>
<dbReference type="Pfam" id="PF02518">
    <property type="entry name" value="HATPase_c"/>
    <property type="match status" value="1"/>
</dbReference>
<organism evidence="12 13">
    <name type="scientific">Aureimonas phyllosphaerae</name>
    <dbReference type="NCBI Taxonomy" id="1166078"/>
    <lineage>
        <taxon>Bacteria</taxon>
        <taxon>Pseudomonadati</taxon>
        <taxon>Pseudomonadota</taxon>
        <taxon>Alphaproteobacteria</taxon>
        <taxon>Hyphomicrobiales</taxon>
        <taxon>Aurantimonadaceae</taxon>
        <taxon>Aureimonas</taxon>
    </lineage>
</organism>
<dbReference type="SMART" id="SM00387">
    <property type="entry name" value="HATPase_c"/>
    <property type="match status" value="1"/>
</dbReference>
<evidence type="ECO:0000313" key="12">
    <source>
        <dbReference type="EMBL" id="MBB3936720.1"/>
    </source>
</evidence>
<proteinExistence type="predicted"/>
<keyword evidence="5" id="KW-0597">Phosphoprotein</keyword>
<feature type="transmembrane region" description="Helical" evidence="10">
    <location>
        <begin position="169"/>
        <end position="191"/>
    </location>
</feature>
<dbReference type="EC" id="2.7.13.3" evidence="3"/>
<dbReference type="GO" id="GO:0005886">
    <property type="term" value="C:plasma membrane"/>
    <property type="evidence" value="ECO:0007669"/>
    <property type="project" value="UniProtKB-SubCell"/>
</dbReference>
<dbReference type="PROSITE" id="PS50109">
    <property type="entry name" value="HIS_KIN"/>
    <property type="match status" value="1"/>
</dbReference>
<dbReference type="InterPro" id="IPR036097">
    <property type="entry name" value="HisK_dim/P_sf"/>
</dbReference>
<keyword evidence="6 12" id="KW-0808">Transferase</keyword>
<dbReference type="InterPro" id="IPR047770">
    <property type="entry name" value="RegB"/>
</dbReference>
<evidence type="ECO:0000256" key="4">
    <source>
        <dbReference type="ARBA" id="ARBA00022475"/>
    </source>
</evidence>
<dbReference type="InterPro" id="IPR004358">
    <property type="entry name" value="Sig_transdc_His_kin-like_C"/>
</dbReference>
<keyword evidence="10" id="KW-0812">Transmembrane</keyword>
<keyword evidence="7" id="KW-0547">Nucleotide-binding</keyword>
<keyword evidence="10" id="KW-0472">Membrane</keyword>
<dbReference type="SMART" id="SM00388">
    <property type="entry name" value="HisKA"/>
    <property type="match status" value="1"/>
</dbReference>
<dbReference type="AlphaFoldDB" id="A0A7W6FVE1"/>
<keyword evidence="13" id="KW-1185">Reference proteome</keyword>
<dbReference type="GO" id="GO:0000155">
    <property type="term" value="F:phosphorelay sensor kinase activity"/>
    <property type="evidence" value="ECO:0007669"/>
    <property type="project" value="InterPro"/>
</dbReference>
<dbReference type="CDD" id="cd00082">
    <property type="entry name" value="HisKA"/>
    <property type="match status" value="1"/>
</dbReference>
<evidence type="ECO:0000256" key="7">
    <source>
        <dbReference type="ARBA" id="ARBA00022741"/>
    </source>
</evidence>
<dbReference type="InterPro" id="IPR005467">
    <property type="entry name" value="His_kinase_dom"/>
</dbReference>
<evidence type="ECO:0000256" key="9">
    <source>
        <dbReference type="ARBA" id="ARBA00022840"/>
    </source>
</evidence>
<comment type="catalytic activity">
    <reaction evidence="1">
        <text>ATP + protein L-histidine = ADP + protein N-phospho-L-histidine.</text>
        <dbReference type="EC" id="2.7.13.3"/>
    </reaction>
</comment>
<dbReference type="Gene3D" id="3.30.565.10">
    <property type="entry name" value="Histidine kinase-like ATPase, C-terminal domain"/>
    <property type="match status" value="1"/>
</dbReference>
<dbReference type="GO" id="GO:0005524">
    <property type="term" value="F:ATP binding"/>
    <property type="evidence" value="ECO:0007669"/>
    <property type="project" value="UniProtKB-KW"/>
</dbReference>
<evidence type="ECO:0000256" key="5">
    <source>
        <dbReference type="ARBA" id="ARBA00022553"/>
    </source>
</evidence>
<feature type="domain" description="Histidine kinase" evidence="11">
    <location>
        <begin position="226"/>
        <end position="439"/>
    </location>
</feature>
<dbReference type="NCBIfam" id="NF033792">
    <property type="entry name" value="ActS_PrrB_HisK"/>
    <property type="match status" value="1"/>
</dbReference>
<dbReference type="InterPro" id="IPR050980">
    <property type="entry name" value="2C_sensor_his_kinase"/>
</dbReference>
<comment type="subcellular location">
    <subcellularLocation>
        <location evidence="2">Cell membrane</location>
        <topology evidence="2">Multi-pass membrane protein</topology>
    </subcellularLocation>
</comment>
<keyword evidence="4" id="KW-1003">Cell membrane</keyword>
<dbReference type="SUPFAM" id="SSF55874">
    <property type="entry name" value="ATPase domain of HSP90 chaperone/DNA topoisomerase II/histidine kinase"/>
    <property type="match status" value="1"/>
</dbReference>
<dbReference type="SUPFAM" id="SSF47384">
    <property type="entry name" value="Homodimeric domain of signal transducing histidine kinase"/>
    <property type="match status" value="1"/>
</dbReference>
<evidence type="ECO:0000256" key="6">
    <source>
        <dbReference type="ARBA" id="ARBA00022679"/>
    </source>
</evidence>
<dbReference type="InterPro" id="IPR003661">
    <property type="entry name" value="HisK_dim/P_dom"/>
</dbReference>
<evidence type="ECO:0000256" key="10">
    <source>
        <dbReference type="SAM" id="Phobius"/>
    </source>
</evidence>
<dbReference type="OrthoDB" id="9785252at2"/>
<accession>A0A7W6FVE1</accession>
<sequence length="465" mass="50488">MTIAKGLDLDADLPPERRLSREGQRVRLATLTRLRWLSIAGQSAACVFVAWGLWYPYPVWACFLLIGVSVALNVWLSTRYSKAERLSERRTSLILVFDVVQPTGLLFLTGGIQNPFAVFLVVPAMIAAATQPARIAVGIGVLAVLCATAIAFLHHPIPWPAGHSLQLPFPYLGGMWFALVTTLIFSTFYIYRVAAESRALSDALAATELMLQREQHLSALDGLAAAAAHELGTPLATIALVAKEMRRAAPDDATLREDIELLVSQSDRCRAILGQLASLSSTSEEHLAKMPLSSLIEEAVAPHRDFGVDIRVRVQEASGPEPVMRRNAGVIYGLGNLIENAVDFASGEVEIGLSWNSGRIAIEICDDGPGYPPDVLKRIGDPYMSVRDAEQRQSGGGLGLGLFIAKTLIERSGARIRFENRSEAQGSGARITVSWPVESFGRLTIEPVGETDREEEAFDLPPQLA</sequence>
<evidence type="ECO:0000256" key="8">
    <source>
        <dbReference type="ARBA" id="ARBA00022777"/>
    </source>
</evidence>
<dbReference type="PANTHER" id="PTHR44936:SF10">
    <property type="entry name" value="SENSOR PROTEIN RSTB"/>
    <property type="match status" value="1"/>
</dbReference>
<feature type="transmembrane region" description="Helical" evidence="10">
    <location>
        <begin position="34"/>
        <end position="51"/>
    </location>
</feature>
<evidence type="ECO:0000256" key="2">
    <source>
        <dbReference type="ARBA" id="ARBA00004651"/>
    </source>
</evidence>
<protein>
    <recommendedName>
        <fullName evidence="3">histidine kinase</fullName>
        <ecNumber evidence="3">2.7.13.3</ecNumber>
    </recommendedName>
</protein>
<dbReference type="InterPro" id="IPR036890">
    <property type="entry name" value="HATPase_C_sf"/>
</dbReference>
<evidence type="ECO:0000256" key="3">
    <source>
        <dbReference type="ARBA" id="ARBA00012438"/>
    </source>
</evidence>
<gene>
    <name evidence="12" type="ORF">GGR05_002874</name>
</gene>
<comment type="caution">
    <text evidence="12">The sequence shown here is derived from an EMBL/GenBank/DDBJ whole genome shotgun (WGS) entry which is preliminary data.</text>
</comment>
<dbReference type="Gene3D" id="1.10.287.130">
    <property type="match status" value="1"/>
</dbReference>
<feature type="transmembrane region" description="Helical" evidence="10">
    <location>
        <begin position="137"/>
        <end position="157"/>
    </location>
</feature>
<feature type="transmembrane region" description="Helical" evidence="10">
    <location>
        <begin position="57"/>
        <end position="78"/>
    </location>
</feature>
<evidence type="ECO:0000313" key="13">
    <source>
        <dbReference type="Proteomes" id="UP000531216"/>
    </source>
</evidence>
<dbReference type="EMBL" id="JACIDO010000005">
    <property type="protein sequence ID" value="MBB3936720.1"/>
    <property type="molecule type" value="Genomic_DNA"/>
</dbReference>
<dbReference type="PRINTS" id="PR00344">
    <property type="entry name" value="BCTRLSENSOR"/>
</dbReference>
<keyword evidence="9" id="KW-0067">ATP-binding</keyword>
<dbReference type="PANTHER" id="PTHR44936">
    <property type="entry name" value="SENSOR PROTEIN CREC"/>
    <property type="match status" value="1"/>
</dbReference>
<dbReference type="RefSeq" id="WP_090962341.1">
    <property type="nucleotide sequence ID" value="NZ_FOOA01000005.1"/>
</dbReference>
<keyword evidence="8 12" id="KW-0418">Kinase</keyword>
<dbReference type="Pfam" id="PF00512">
    <property type="entry name" value="HisKA"/>
    <property type="match status" value="1"/>
</dbReference>
<dbReference type="Proteomes" id="UP000531216">
    <property type="component" value="Unassembled WGS sequence"/>
</dbReference>
<dbReference type="InterPro" id="IPR003594">
    <property type="entry name" value="HATPase_dom"/>
</dbReference>
<keyword evidence="10" id="KW-1133">Transmembrane helix</keyword>
<evidence type="ECO:0000259" key="11">
    <source>
        <dbReference type="PROSITE" id="PS50109"/>
    </source>
</evidence>
<evidence type="ECO:0000256" key="1">
    <source>
        <dbReference type="ARBA" id="ARBA00000085"/>
    </source>
</evidence>